<dbReference type="EMBL" id="BK015702">
    <property type="protein sequence ID" value="DAE20817.1"/>
    <property type="molecule type" value="Genomic_DNA"/>
</dbReference>
<protein>
    <recommendedName>
        <fullName evidence="2">Ig-like domain-containing protein</fullName>
    </recommendedName>
</protein>
<organism evidence="1">
    <name type="scientific">Siphoviridae sp. ctWhx86</name>
    <dbReference type="NCBI Taxonomy" id="2826362"/>
    <lineage>
        <taxon>Viruses</taxon>
        <taxon>Duplodnaviria</taxon>
        <taxon>Heunggongvirae</taxon>
        <taxon>Uroviricota</taxon>
        <taxon>Caudoviricetes</taxon>
    </lineage>
</organism>
<proteinExistence type="predicted"/>
<reference evidence="1" key="1">
    <citation type="journal article" date="2021" name="Proc. Natl. Acad. Sci. U.S.A.">
        <title>A Catalog of Tens of Thousands of Viruses from Human Metagenomes Reveals Hidden Associations with Chronic Diseases.</title>
        <authorList>
            <person name="Tisza M.J."/>
            <person name="Buck C.B."/>
        </authorList>
    </citation>
    <scope>NUCLEOTIDE SEQUENCE</scope>
    <source>
        <strain evidence="1">CtWhx86</strain>
    </source>
</reference>
<accession>A0A8S5QPT7</accession>
<name>A0A8S5QPT7_9CAUD</name>
<evidence type="ECO:0000313" key="1">
    <source>
        <dbReference type="EMBL" id="DAE20817.1"/>
    </source>
</evidence>
<evidence type="ECO:0008006" key="2">
    <source>
        <dbReference type="Google" id="ProtNLM"/>
    </source>
</evidence>
<sequence>MTQTDKIIAYSWFKNGEELTGFTKWKLDIASIGENVVYSCKVIILDSKTLNTILTLTADYNIEVYEVPESAVQYEIVSDYDEIGVCYEKITTGETVSKGL</sequence>